<accession>A0ABU1K2V9</accession>
<dbReference type="Proteomes" id="UP001257659">
    <property type="component" value="Unassembled WGS sequence"/>
</dbReference>
<organism evidence="1 2">
    <name type="scientific">Mesonia maritima</name>
    <dbReference type="NCBI Taxonomy" id="1793873"/>
    <lineage>
        <taxon>Bacteria</taxon>
        <taxon>Pseudomonadati</taxon>
        <taxon>Bacteroidota</taxon>
        <taxon>Flavobacteriia</taxon>
        <taxon>Flavobacteriales</taxon>
        <taxon>Flavobacteriaceae</taxon>
        <taxon>Mesonia</taxon>
    </lineage>
</organism>
<comment type="caution">
    <text evidence="1">The sequence shown here is derived from an EMBL/GenBank/DDBJ whole genome shotgun (WGS) entry which is preliminary data.</text>
</comment>
<name>A0ABU1K2V9_9FLAO</name>
<reference evidence="1 2" key="1">
    <citation type="submission" date="2023-07" db="EMBL/GenBank/DDBJ databases">
        <title>Genomic Encyclopedia of Type Strains, Phase IV (KMG-IV): sequencing the most valuable type-strain genomes for metagenomic binning, comparative biology and taxonomic classification.</title>
        <authorList>
            <person name="Goeker M."/>
        </authorList>
    </citation>
    <scope>NUCLEOTIDE SEQUENCE [LARGE SCALE GENOMIC DNA]</scope>
    <source>
        <strain evidence="1 2">DSM 102814</strain>
    </source>
</reference>
<proteinExistence type="predicted"/>
<dbReference type="EMBL" id="JAVDQA010000001">
    <property type="protein sequence ID" value="MDR6299945.1"/>
    <property type="molecule type" value="Genomic_DNA"/>
</dbReference>
<protein>
    <recommendedName>
        <fullName evidence="3">Restriction endonuclease</fullName>
    </recommendedName>
</protein>
<evidence type="ECO:0000313" key="1">
    <source>
        <dbReference type="EMBL" id="MDR6299945.1"/>
    </source>
</evidence>
<gene>
    <name evidence="1" type="ORF">GGR31_000561</name>
</gene>
<keyword evidence="2" id="KW-1185">Reference proteome</keyword>
<evidence type="ECO:0000313" key="2">
    <source>
        <dbReference type="Proteomes" id="UP001257659"/>
    </source>
</evidence>
<dbReference type="RefSeq" id="WP_228249765.1">
    <property type="nucleotide sequence ID" value="NZ_JAVDQA010000001.1"/>
</dbReference>
<evidence type="ECO:0008006" key="3">
    <source>
        <dbReference type="Google" id="ProtNLM"/>
    </source>
</evidence>
<sequence>MSYYQKEEATKNLVQAIRHSAIRSLQLHTQNIDSETAWDASLFYAEVLWYADLPIRTVSRKVLNSMSKEYGKVNVPINVDSIFKRFWLREVLGIIQIPSAIRSILFDFNKYRNQYDELRFLNFTYGNDPERVWTTAEFETAMGEYNKADTLDTEWLLDSGFLKKSKVNDTFTIRFSEHYNSLLDNWNDFKFLTHIQEYSEKLRKKPITINVSNFDSILKSHSKCYLQTPGLKYFIDKKLIAKVDDHYVVQNLQDTDVLRQQAEDRIGALIWRKMVHHNQNQKPEQLVLDFLEKMSSISYSAVFGKNSTKNECQIFVKGAMTLVLNERDLEGRENEYEKCRLDVSLRGAGLHNSATFSKDQDLVNAKDITDLYLRMDHMEHFEHNNIFFDQSSRNQLVQLIGCIIGMDEAFAKVDDNGKSKTEHFPSVKKLLLASYDKPFLIWDIFSLLKWRRPEIIPYLLTNQEFDALAFFMLSSLGAQHPYKNLEYQMRTKMLLEAFSLSINSRLQSDGNSLRQNAVFVFRILKWLNKDKYRKRMAGRDVVKAIEFQALVEEREKGFLKILEQLPEKGHYVLTNSTKLFLPKAIPEIVKTLLIHKETRSSDRGVLQFPIFKFDMLSWLCSFSLRNEYLPEFIEEKGLEKLLAESFSELYLKILETNELKKLDYKTGDKVLVTPSWLENQERIEKITWWPLFLSVFREGNFKELLAPQFHFKKTDDIYLEQNRFNAKKLRTHFTIILEVLDNIQNKSTESSNFNGDLSKCKLILESQLIEFVEKYGVLANRFSVNIFDKSYERLLHNYSDEQLLPRLVEKANTFDQPQLLWDALSKTENLLQLLILADNNLSSGFNEYLLQKLRSIDVKAFITENNWGEVEHTIQLLSRNAALSNEAEIAFKYWDENAPKKGLGNNSEKRLFDSKLMKAFLDKDESAIDVIEEPKSYAVTPSEMKPYDQKRFYTALIRFEQKPDNAYNIFNDLVTNYPSYISLALNRFAAKITWAKNENNKRLFQEALQQWEAYEKDTLPELLEFVKGKILYNILTVKLHLKDYKGFDSVYAKLDKASALIVDYVELRVISLLDRKQVNEAKLIVDEAITFNTYEGNRDEVLLNLHNKLKKKTSSAYKVAEELKNHLSSKHSLTEHLKESFLKPDDFGKNVSKEISQSIHELLSKIKSIDKLKDENAFNDLLEILVRTNLKNYGLTVKDQSRGGYSQEGKDAGERDLTVLEGTQELAIIEPLNGMAKKGVQSHISKLFNYTSKRQYLFIVVYDYGVSNRLNERWKKYLDDTLLSHTYPKGYELINNSINDITEELGFKNDALRVAMTNHGTDTELYHIIANINYKAQ</sequence>